<comment type="caution">
    <text evidence="1">The sequence shown here is derived from an EMBL/GenBank/DDBJ whole genome shotgun (WGS) entry which is preliminary data.</text>
</comment>
<dbReference type="AlphaFoldDB" id="A0AAD7ABM5"/>
<organism evidence="1 2">
    <name type="scientific">Mycena albidolilacea</name>
    <dbReference type="NCBI Taxonomy" id="1033008"/>
    <lineage>
        <taxon>Eukaryota</taxon>
        <taxon>Fungi</taxon>
        <taxon>Dikarya</taxon>
        <taxon>Basidiomycota</taxon>
        <taxon>Agaricomycotina</taxon>
        <taxon>Agaricomycetes</taxon>
        <taxon>Agaricomycetidae</taxon>
        <taxon>Agaricales</taxon>
        <taxon>Marasmiineae</taxon>
        <taxon>Mycenaceae</taxon>
        <taxon>Mycena</taxon>
    </lineage>
</organism>
<sequence length="138" mass="15492">MPAMRAVSRSGWKIGIAIPWIIWIVVRERSFLRVGAGRDRSHAVLCSRETVARAAQWFKDDLHREGSPSPFTYHYRNDLRGAAVSNKVAPLAIMPVARFLSAIFPDLKRITTSRDGLDNEDPEELRLHDEAIAAACIP</sequence>
<evidence type="ECO:0000313" key="2">
    <source>
        <dbReference type="Proteomes" id="UP001218218"/>
    </source>
</evidence>
<reference evidence="1" key="1">
    <citation type="submission" date="2023-03" db="EMBL/GenBank/DDBJ databases">
        <title>Massive genome expansion in bonnet fungi (Mycena s.s.) driven by repeated elements and novel gene families across ecological guilds.</title>
        <authorList>
            <consortium name="Lawrence Berkeley National Laboratory"/>
            <person name="Harder C.B."/>
            <person name="Miyauchi S."/>
            <person name="Viragh M."/>
            <person name="Kuo A."/>
            <person name="Thoen E."/>
            <person name="Andreopoulos B."/>
            <person name="Lu D."/>
            <person name="Skrede I."/>
            <person name="Drula E."/>
            <person name="Henrissat B."/>
            <person name="Morin E."/>
            <person name="Kohler A."/>
            <person name="Barry K."/>
            <person name="LaButti K."/>
            <person name="Morin E."/>
            <person name="Salamov A."/>
            <person name="Lipzen A."/>
            <person name="Mereny Z."/>
            <person name="Hegedus B."/>
            <person name="Baldrian P."/>
            <person name="Stursova M."/>
            <person name="Weitz H."/>
            <person name="Taylor A."/>
            <person name="Grigoriev I.V."/>
            <person name="Nagy L.G."/>
            <person name="Martin F."/>
            <person name="Kauserud H."/>
        </authorList>
    </citation>
    <scope>NUCLEOTIDE SEQUENCE</scope>
    <source>
        <strain evidence="1">CBHHK002</strain>
    </source>
</reference>
<dbReference type="EMBL" id="JARIHO010000010">
    <property type="protein sequence ID" value="KAJ7354265.1"/>
    <property type="molecule type" value="Genomic_DNA"/>
</dbReference>
<proteinExistence type="predicted"/>
<dbReference type="Proteomes" id="UP001218218">
    <property type="component" value="Unassembled WGS sequence"/>
</dbReference>
<gene>
    <name evidence="1" type="ORF">DFH08DRAFT_804184</name>
</gene>
<protein>
    <submittedName>
        <fullName evidence="1">Uncharacterized protein</fullName>
    </submittedName>
</protein>
<keyword evidence="2" id="KW-1185">Reference proteome</keyword>
<accession>A0AAD7ABM5</accession>
<evidence type="ECO:0000313" key="1">
    <source>
        <dbReference type="EMBL" id="KAJ7354265.1"/>
    </source>
</evidence>
<name>A0AAD7ABM5_9AGAR</name>